<proteinExistence type="inferred from homology"/>
<gene>
    <name evidence="10" type="ORF">IU449_24245</name>
</gene>
<comment type="subcellular location">
    <subcellularLocation>
        <location evidence="1">Cytoplasm</location>
    </subcellularLocation>
</comment>
<evidence type="ECO:0000313" key="10">
    <source>
        <dbReference type="EMBL" id="MBF6357619.1"/>
    </source>
</evidence>
<dbReference type="SMART" id="SM00422">
    <property type="entry name" value="HTH_MERR"/>
    <property type="match status" value="1"/>
</dbReference>
<name>A0ABS0DGR0_9NOCA</name>
<evidence type="ECO:0000256" key="4">
    <source>
        <dbReference type="ARBA" id="ARBA00022679"/>
    </source>
</evidence>
<dbReference type="PROSITE" id="PS50937">
    <property type="entry name" value="HTH_MERR_2"/>
    <property type="match status" value="1"/>
</dbReference>
<dbReference type="InterPro" id="IPR022637">
    <property type="entry name" value="DNA_polIII_beta_cen"/>
</dbReference>
<organism evidence="10 11">
    <name type="scientific">Nocardia higoensis</name>
    <dbReference type="NCBI Taxonomy" id="228599"/>
    <lineage>
        <taxon>Bacteria</taxon>
        <taxon>Bacillati</taxon>
        <taxon>Actinomycetota</taxon>
        <taxon>Actinomycetes</taxon>
        <taxon>Mycobacteriales</taxon>
        <taxon>Nocardiaceae</taxon>
        <taxon>Nocardia</taxon>
    </lineage>
</organism>
<keyword evidence="3" id="KW-0963">Cytoplasm</keyword>
<evidence type="ECO:0000256" key="3">
    <source>
        <dbReference type="ARBA" id="ARBA00022490"/>
    </source>
</evidence>
<evidence type="ECO:0000256" key="7">
    <source>
        <dbReference type="ARBA" id="ARBA00022932"/>
    </source>
</evidence>
<keyword evidence="6" id="KW-0235">DNA replication</keyword>
<feature type="domain" description="HTH merR-type" evidence="9">
    <location>
        <begin position="1"/>
        <end position="65"/>
    </location>
</feature>
<protein>
    <submittedName>
        <fullName evidence="10">MerR family transcriptional regulator</fullName>
    </submittedName>
</protein>
<accession>A0ABS0DGR0</accession>
<evidence type="ECO:0000256" key="6">
    <source>
        <dbReference type="ARBA" id="ARBA00022705"/>
    </source>
</evidence>
<dbReference type="InterPro" id="IPR046938">
    <property type="entry name" value="DNA_clamp_sf"/>
</dbReference>
<dbReference type="Pfam" id="PF02767">
    <property type="entry name" value="DNA_pol3_beta_2"/>
    <property type="match status" value="1"/>
</dbReference>
<reference evidence="10 11" key="1">
    <citation type="submission" date="2020-10" db="EMBL/GenBank/DDBJ databases">
        <title>Identification of Nocardia species via Next-generation sequencing and recognition of intraspecies genetic diversity.</title>
        <authorList>
            <person name="Li P."/>
            <person name="Li P."/>
            <person name="Lu B."/>
        </authorList>
    </citation>
    <scope>NUCLEOTIDE SEQUENCE [LARGE SCALE GENOMIC DNA]</scope>
    <source>
        <strain evidence="10 11">BJ06-0143</strain>
    </source>
</reference>
<evidence type="ECO:0000259" key="9">
    <source>
        <dbReference type="PROSITE" id="PS50937"/>
    </source>
</evidence>
<keyword evidence="11" id="KW-1185">Reference proteome</keyword>
<dbReference type="SUPFAM" id="SSF55979">
    <property type="entry name" value="DNA clamp"/>
    <property type="match status" value="1"/>
</dbReference>
<dbReference type="Gene3D" id="3.10.150.10">
    <property type="entry name" value="DNA Polymerase III, subunit A, domain 2"/>
    <property type="match status" value="2"/>
</dbReference>
<dbReference type="PANTHER" id="PTHR30478">
    <property type="entry name" value="DNA POLYMERASE III SUBUNIT BETA"/>
    <property type="match status" value="1"/>
</dbReference>
<evidence type="ECO:0000313" key="11">
    <source>
        <dbReference type="Proteomes" id="UP000707731"/>
    </source>
</evidence>
<dbReference type="EMBL" id="JADLQN010000006">
    <property type="protein sequence ID" value="MBF6357619.1"/>
    <property type="molecule type" value="Genomic_DNA"/>
</dbReference>
<comment type="similarity">
    <text evidence="2">Belongs to the beta sliding clamp family.</text>
</comment>
<dbReference type="InterPro" id="IPR001001">
    <property type="entry name" value="DNA_polIII_beta"/>
</dbReference>
<comment type="caution">
    <text evidence="10">The sequence shown here is derived from an EMBL/GenBank/DDBJ whole genome shotgun (WGS) entry which is preliminary data.</text>
</comment>
<keyword evidence="5" id="KW-0548">Nucleotidyltransferase</keyword>
<dbReference type="InterPro" id="IPR009061">
    <property type="entry name" value="DNA-bd_dom_put_sf"/>
</dbReference>
<dbReference type="CDD" id="cd00140">
    <property type="entry name" value="beta_clamp"/>
    <property type="match status" value="1"/>
</dbReference>
<sequence>MARASGLTASALRFYGDCGLLPPSLVDEATGYRYYTPAQCERAVLIQRLRGIDVPLPEVEQILAGDPTHAARVLDRHVAALTERARRAAAVAQELRGTLTATPPSDAAACVLEAAALAQAVDQVAGAAARDRSIPALSGMLLEAGDTALTLTATDRYRLATRSLALIRTGGATWSAVVGAAEAATAVRSLTAGEITVDRDGAGVRLTGATTVHLPTLDEQFPDYRAVLDGLSPARTRVLVSRAALLDLLESTPDAPLGLDIDATGLTPRRPGATRIPVTVTGPPLHPAFDPAVLRPAVDSALGPDLMLDLAGPDQPVVVRSATDGDLTVLVMPMLDRPAA</sequence>
<dbReference type="SUPFAM" id="SSF46955">
    <property type="entry name" value="Putative DNA-binding domain"/>
    <property type="match status" value="1"/>
</dbReference>
<keyword evidence="8" id="KW-0238">DNA-binding</keyword>
<dbReference type="PANTHER" id="PTHR30478:SF0">
    <property type="entry name" value="BETA SLIDING CLAMP"/>
    <property type="match status" value="1"/>
</dbReference>
<dbReference type="Proteomes" id="UP000707731">
    <property type="component" value="Unassembled WGS sequence"/>
</dbReference>
<evidence type="ECO:0000256" key="8">
    <source>
        <dbReference type="ARBA" id="ARBA00023125"/>
    </source>
</evidence>
<keyword evidence="7" id="KW-0239">DNA-directed DNA polymerase</keyword>
<keyword evidence="4" id="KW-0808">Transferase</keyword>
<dbReference type="SMART" id="SM00480">
    <property type="entry name" value="POL3Bc"/>
    <property type="match status" value="1"/>
</dbReference>
<evidence type="ECO:0000256" key="1">
    <source>
        <dbReference type="ARBA" id="ARBA00004496"/>
    </source>
</evidence>
<dbReference type="InterPro" id="IPR000551">
    <property type="entry name" value="MerR-type_HTH_dom"/>
</dbReference>
<evidence type="ECO:0000256" key="2">
    <source>
        <dbReference type="ARBA" id="ARBA00010752"/>
    </source>
</evidence>
<evidence type="ECO:0000256" key="5">
    <source>
        <dbReference type="ARBA" id="ARBA00022695"/>
    </source>
</evidence>
<dbReference type="Pfam" id="PF13411">
    <property type="entry name" value="MerR_1"/>
    <property type="match status" value="1"/>
</dbReference>
<dbReference type="Gene3D" id="1.10.1660.10">
    <property type="match status" value="1"/>
</dbReference>